<dbReference type="Pfam" id="PF08769">
    <property type="entry name" value="Spo0A_C"/>
    <property type="match status" value="1"/>
</dbReference>
<dbReference type="Gene3D" id="1.10.10.10">
    <property type="entry name" value="Winged helix-like DNA-binding domain superfamily/Winged helix DNA-binding domain"/>
    <property type="match status" value="1"/>
</dbReference>
<keyword evidence="8 14" id="KW-0902">Two-component regulatory system</keyword>
<evidence type="ECO:0000256" key="13">
    <source>
        <dbReference type="ARBA" id="ARBA00024867"/>
    </source>
</evidence>
<evidence type="ECO:0000256" key="10">
    <source>
        <dbReference type="ARBA" id="ARBA00023125"/>
    </source>
</evidence>
<dbReference type="InterPro" id="IPR036388">
    <property type="entry name" value="WH-like_DNA-bd_sf"/>
</dbReference>
<dbReference type="InterPro" id="IPR014879">
    <property type="entry name" value="Spo0A_C"/>
</dbReference>
<name>A0A9D1SYI1_9FIRM</name>
<evidence type="ECO:0000313" key="18">
    <source>
        <dbReference type="EMBL" id="HIV01269.1"/>
    </source>
</evidence>
<dbReference type="Proteomes" id="UP000886861">
    <property type="component" value="Unassembled WGS sequence"/>
</dbReference>
<evidence type="ECO:0000256" key="9">
    <source>
        <dbReference type="ARBA" id="ARBA00023015"/>
    </source>
</evidence>
<evidence type="ECO:0000259" key="17">
    <source>
        <dbReference type="PROSITE" id="PS50110"/>
    </source>
</evidence>
<dbReference type="InterPro" id="IPR016032">
    <property type="entry name" value="Sig_transdc_resp-reg_C-effctor"/>
</dbReference>
<evidence type="ECO:0000256" key="16">
    <source>
        <dbReference type="PROSITE-ProRule" id="PRU00169"/>
    </source>
</evidence>
<dbReference type="InterPro" id="IPR001789">
    <property type="entry name" value="Sig_transdc_resp-reg_receiver"/>
</dbReference>
<dbReference type="GO" id="GO:0003677">
    <property type="term" value="F:DNA binding"/>
    <property type="evidence" value="ECO:0007669"/>
    <property type="project" value="UniProtKB-KW"/>
</dbReference>
<dbReference type="InterPro" id="IPR011006">
    <property type="entry name" value="CheY-like_superfamily"/>
</dbReference>
<dbReference type="PROSITE" id="PS50110">
    <property type="entry name" value="RESPONSE_REGULATORY"/>
    <property type="match status" value="1"/>
</dbReference>
<reference evidence="18" key="2">
    <citation type="journal article" date="2021" name="PeerJ">
        <title>Extensive microbial diversity within the chicken gut microbiome revealed by metagenomics and culture.</title>
        <authorList>
            <person name="Gilroy R."/>
            <person name="Ravi A."/>
            <person name="Getino M."/>
            <person name="Pursley I."/>
            <person name="Horton D.L."/>
            <person name="Alikhan N.F."/>
            <person name="Baker D."/>
            <person name="Gharbi K."/>
            <person name="Hall N."/>
            <person name="Watson M."/>
            <person name="Adriaenssens E.M."/>
            <person name="Foster-Nyarko E."/>
            <person name="Jarju S."/>
            <person name="Secka A."/>
            <person name="Antonio M."/>
            <person name="Oren A."/>
            <person name="Chaudhuri R.R."/>
            <person name="La Ragione R."/>
            <person name="Hildebrand F."/>
            <person name="Pallen M.J."/>
        </authorList>
    </citation>
    <scope>NUCLEOTIDE SEQUENCE</scope>
    <source>
        <strain evidence="18">CHK186-9395</strain>
    </source>
</reference>
<evidence type="ECO:0000256" key="7">
    <source>
        <dbReference type="ARBA" id="ARBA00022969"/>
    </source>
</evidence>
<keyword evidence="11 14" id="KW-0010">Activator</keyword>
<comment type="function">
    <text evidence="13 14">May play the central regulatory role in sporulation. It may be an element of the effector pathway responsible for the activation of sporulation genes in response to nutritional stress. Spo0A may act in concert with spo0H (a sigma factor) to control the expression of some genes that are critical to the sporulation process.</text>
</comment>
<dbReference type="SUPFAM" id="SSF46894">
    <property type="entry name" value="C-terminal effector domain of the bipartite response regulators"/>
    <property type="match status" value="1"/>
</dbReference>
<dbReference type="Gene3D" id="3.40.50.2300">
    <property type="match status" value="1"/>
</dbReference>
<dbReference type="AlphaFoldDB" id="A0A9D1SYI1"/>
<keyword evidence="7 14" id="KW-0749">Sporulation</keyword>
<evidence type="ECO:0000256" key="15">
    <source>
        <dbReference type="PIRSR" id="PIRSR002937-1"/>
    </source>
</evidence>
<keyword evidence="4 14" id="KW-0678">Repressor</keyword>
<dbReference type="GO" id="GO:0051606">
    <property type="term" value="P:detection of stimulus"/>
    <property type="evidence" value="ECO:0007669"/>
    <property type="project" value="UniProtKB-UniRule"/>
</dbReference>
<dbReference type="SUPFAM" id="SSF52172">
    <property type="entry name" value="CheY-like"/>
    <property type="match status" value="1"/>
</dbReference>
<feature type="domain" description="Response regulatory" evidence="17">
    <location>
        <begin position="8"/>
        <end position="126"/>
    </location>
</feature>
<evidence type="ECO:0000256" key="2">
    <source>
        <dbReference type="ARBA" id="ARBA00018672"/>
    </source>
</evidence>
<keyword evidence="5 16" id="KW-0597">Phosphoprotein</keyword>
<keyword evidence="3 14" id="KW-0963">Cytoplasm</keyword>
<keyword evidence="6 14" id="KW-0106">Calcium</keyword>
<accession>A0A9D1SYI1</accession>
<evidence type="ECO:0000256" key="14">
    <source>
        <dbReference type="PIRNR" id="PIRNR002937"/>
    </source>
</evidence>
<dbReference type="PIRSF" id="PIRSF002937">
    <property type="entry name" value="Res_reg_Spo0A"/>
    <property type="match status" value="1"/>
</dbReference>
<comment type="subcellular location">
    <subcellularLocation>
        <location evidence="1 14">Cytoplasm</location>
    </subcellularLocation>
</comment>
<reference evidence="18" key="1">
    <citation type="submission" date="2020-10" db="EMBL/GenBank/DDBJ databases">
        <authorList>
            <person name="Gilroy R."/>
        </authorList>
    </citation>
    <scope>NUCLEOTIDE SEQUENCE</scope>
    <source>
        <strain evidence="18">CHK186-9395</strain>
    </source>
</reference>
<dbReference type="PANTHER" id="PTHR44591">
    <property type="entry name" value="STRESS RESPONSE REGULATOR PROTEIN 1"/>
    <property type="match status" value="1"/>
</dbReference>
<feature type="binding site" evidence="15">
    <location>
        <position position="59"/>
    </location>
    <ligand>
        <name>Ca(2+)</name>
        <dbReference type="ChEBI" id="CHEBI:29108"/>
    </ligand>
</feature>
<evidence type="ECO:0000256" key="3">
    <source>
        <dbReference type="ARBA" id="ARBA00022490"/>
    </source>
</evidence>
<dbReference type="GO" id="GO:0000160">
    <property type="term" value="P:phosphorelay signal transduction system"/>
    <property type="evidence" value="ECO:0007669"/>
    <property type="project" value="UniProtKB-UniRule"/>
</dbReference>
<keyword evidence="9 14" id="KW-0805">Transcription regulation</keyword>
<evidence type="ECO:0000256" key="6">
    <source>
        <dbReference type="ARBA" id="ARBA00022837"/>
    </source>
</evidence>
<evidence type="ECO:0000256" key="8">
    <source>
        <dbReference type="ARBA" id="ARBA00023012"/>
    </source>
</evidence>
<evidence type="ECO:0000256" key="4">
    <source>
        <dbReference type="ARBA" id="ARBA00022491"/>
    </source>
</evidence>
<proteinExistence type="predicted"/>
<feature type="binding site" evidence="15">
    <location>
        <position position="13"/>
    </location>
    <ligand>
        <name>Ca(2+)</name>
        <dbReference type="ChEBI" id="CHEBI:29108"/>
    </ligand>
</feature>
<evidence type="ECO:0000313" key="19">
    <source>
        <dbReference type="Proteomes" id="UP000886861"/>
    </source>
</evidence>
<dbReference type="NCBIfam" id="TIGR02875">
    <property type="entry name" value="spore_0_A"/>
    <property type="match status" value="1"/>
</dbReference>
<dbReference type="GO" id="GO:0030435">
    <property type="term" value="P:sporulation resulting in formation of a cellular spore"/>
    <property type="evidence" value="ECO:0007669"/>
    <property type="project" value="UniProtKB-UniRule"/>
</dbReference>
<organism evidence="18 19">
    <name type="scientific">Candidatus Caccopulliclostridium gallistercoris</name>
    <dbReference type="NCBI Taxonomy" id="2840719"/>
    <lineage>
        <taxon>Bacteria</taxon>
        <taxon>Bacillati</taxon>
        <taxon>Bacillota</taxon>
        <taxon>Clostridia</taxon>
        <taxon>Candidatus Caccopulliclostridium</taxon>
    </lineage>
</organism>
<evidence type="ECO:0000256" key="5">
    <source>
        <dbReference type="ARBA" id="ARBA00022553"/>
    </source>
</evidence>
<keyword evidence="14 15" id="KW-0479">Metal-binding</keyword>
<protein>
    <recommendedName>
        <fullName evidence="2 14">Stage 0 sporulation protein A homolog</fullName>
    </recommendedName>
</protein>
<dbReference type="SMART" id="SM00448">
    <property type="entry name" value="REC"/>
    <property type="match status" value="1"/>
</dbReference>
<evidence type="ECO:0000256" key="1">
    <source>
        <dbReference type="ARBA" id="ARBA00004496"/>
    </source>
</evidence>
<evidence type="ECO:0000256" key="11">
    <source>
        <dbReference type="ARBA" id="ARBA00023159"/>
    </source>
</evidence>
<dbReference type="GO" id="GO:0005509">
    <property type="term" value="F:calcium ion binding"/>
    <property type="evidence" value="ECO:0007669"/>
    <property type="project" value="UniProtKB-UniRule"/>
</dbReference>
<keyword evidence="10 14" id="KW-0238">DNA-binding</keyword>
<gene>
    <name evidence="18" type="primary">spo0A</name>
    <name evidence="18" type="ORF">IAA62_01775</name>
</gene>
<dbReference type="InterPro" id="IPR050595">
    <property type="entry name" value="Bact_response_regulator"/>
</dbReference>
<feature type="modified residue" description="4-aspartylphosphate" evidence="16">
    <location>
        <position position="59"/>
    </location>
</feature>
<dbReference type="GO" id="GO:0005737">
    <property type="term" value="C:cytoplasm"/>
    <property type="evidence" value="ECO:0007669"/>
    <property type="project" value="UniProtKB-SubCell"/>
</dbReference>
<sequence length="264" mass="29688">MNENEKIKIFIADNSEETTSEIIEYFENNKRYEIVNSCKDGKTALAEVENTPVDVLITDIVLAGSDGFVLMENLKEKLGSKMPKIIVTSSLSHEGFINKALSLGASYFMIKPYEMANLESRIEDVLGLKEPSKDKAVLQKDYKTMRTKIVEEKISNVFITVGIPAHIKGYQFLREAIKMAIDTPDIINSITKRLYPSIAEKFETSASKVERAIRHAIEVAWNRGKIENINSLFGLKVYNQNEKPTNGEFIALVADKMLMEGLGN</sequence>
<dbReference type="GO" id="GO:0003700">
    <property type="term" value="F:DNA-binding transcription factor activity"/>
    <property type="evidence" value="ECO:0007669"/>
    <property type="project" value="InterPro"/>
</dbReference>
<dbReference type="Pfam" id="PF00072">
    <property type="entry name" value="Response_reg"/>
    <property type="match status" value="1"/>
</dbReference>
<dbReference type="GO" id="GO:0042173">
    <property type="term" value="P:regulation of sporulation resulting in formation of a cellular spore"/>
    <property type="evidence" value="ECO:0007669"/>
    <property type="project" value="InterPro"/>
</dbReference>
<dbReference type="EMBL" id="DVOJ01000006">
    <property type="protein sequence ID" value="HIV01269.1"/>
    <property type="molecule type" value="Genomic_DNA"/>
</dbReference>
<comment type="caution">
    <text evidence="18">The sequence shown here is derived from an EMBL/GenBank/DDBJ whole genome shotgun (WGS) entry which is preliminary data.</text>
</comment>
<comment type="cofactor">
    <cofactor evidence="14 15">
        <name>Ca(2+)</name>
        <dbReference type="ChEBI" id="CHEBI:29108"/>
    </cofactor>
    <text evidence="14 15">Binds 1 Ca(2+) ion per subunit.</text>
</comment>
<keyword evidence="12 14" id="KW-0804">Transcription</keyword>
<dbReference type="InterPro" id="IPR012052">
    <property type="entry name" value="Spore_0_A"/>
</dbReference>
<evidence type="ECO:0000256" key="12">
    <source>
        <dbReference type="ARBA" id="ARBA00023163"/>
    </source>
</evidence>
<dbReference type="PANTHER" id="PTHR44591:SF3">
    <property type="entry name" value="RESPONSE REGULATORY DOMAIN-CONTAINING PROTEIN"/>
    <property type="match status" value="1"/>
</dbReference>